<evidence type="ECO:0000313" key="2">
    <source>
        <dbReference type="EMBL" id="GAU90281.1"/>
    </source>
</evidence>
<name>A0A1D1ULG9_RAMVA</name>
<protein>
    <submittedName>
        <fullName evidence="2">Uncharacterized protein</fullName>
    </submittedName>
</protein>
<gene>
    <name evidence="2" type="primary">RvY_02719-1</name>
    <name evidence="2" type="synonym">RvY_02719.1</name>
    <name evidence="2" type="ORF">RvY_02719</name>
</gene>
<accession>A0A1D1ULG9</accession>
<evidence type="ECO:0000256" key="1">
    <source>
        <dbReference type="SAM" id="MobiDB-lite"/>
    </source>
</evidence>
<evidence type="ECO:0000313" key="3">
    <source>
        <dbReference type="Proteomes" id="UP000186922"/>
    </source>
</evidence>
<sequence>MKGRMTSAAPLPCNQAVKTPPLSLSDAVVATADTRQRSVNGKHGMGGLGLGDGSLRH</sequence>
<reference evidence="2 3" key="1">
    <citation type="journal article" date="2016" name="Nat. Commun.">
        <title>Extremotolerant tardigrade genome and improved radiotolerance of human cultured cells by tardigrade-unique protein.</title>
        <authorList>
            <person name="Hashimoto T."/>
            <person name="Horikawa D.D."/>
            <person name="Saito Y."/>
            <person name="Kuwahara H."/>
            <person name="Kozuka-Hata H."/>
            <person name="Shin-I T."/>
            <person name="Minakuchi Y."/>
            <person name="Ohishi K."/>
            <person name="Motoyama A."/>
            <person name="Aizu T."/>
            <person name="Enomoto A."/>
            <person name="Kondo K."/>
            <person name="Tanaka S."/>
            <person name="Hara Y."/>
            <person name="Koshikawa S."/>
            <person name="Sagara H."/>
            <person name="Miura T."/>
            <person name="Yokobori S."/>
            <person name="Miyagawa K."/>
            <person name="Suzuki Y."/>
            <person name="Kubo T."/>
            <person name="Oyama M."/>
            <person name="Kohara Y."/>
            <person name="Fujiyama A."/>
            <person name="Arakawa K."/>
            <person name="Katayama T."/>
            <person name="Toyoda A."/>
            <person name="Kunieda T."/>
        </authorList>
    </citation>
    <scope>NUCLEOTIDE SEQUENCE [LARGE SCALE GENOMIC DNA]</scope>
    <source>
        <strain evidence="2 3">YOKOZUNA-1</strain>
    </source>
</reference>
<organism evidence="2 3">
    <name type="scientific">Ramazzottius varieornatus</name>
    <name type="common">Water bear</name>
    <name type="synonym">Tardigrade</name>
    <dbReference type="NCBI Taxonomy" id="947166"/>
    <lineage>
        <taxon>Eukaryota</taxon>
        <taxon>Metazoa</taxon>
        <taxon>Ecdysozoa</taxon>
        <taxon>Tardigrada</taxon>
        <taxon>Eutardigrada</taxon>
        <taxon>Parachela</taxon>
        <taxon>Hypsibioidea</taxon>
        <taxon>Ramazzottiidae</taxon>
        <taxon>Ramazzottius</taxon>
    </lineage>
</organism>
<feature type="compositionally biased region" description="Gly residues" evidence="1">
    <location>
        <begin position="43"/>
        <end position="57"/>
    </location>
</feature>
<dbReference type="AlphaFoldDB" id="A0A1D1ULG9"/>
<comment type="caution">
    <text evidence="2">The sequence shown here is derived from an EMBL/GenBank/DDBJ whole genome shotgun (WGS) entry which is preliminary data.</text>
</comment>
<keyword evidence="3" id="KW-1185">Reference proteome</keyword>
<proteinExistence type="predicted"/>
<feature type="region of interest" description="Disordered" evidence="1">
    <location>
        <begin position="34"/>
        <end position="57"/>
    </location>
</feature>
<dbReference type="EMBL" id="BDGG01000001">
    <property type="protein sequence ID" value="GAU90281.1"/>
    <property type="molecule type" value="Genomic_DNA"/>
</dbReference>
<dbReference type="Proteomes" id="UP000186922">
    <property type="component" value="Unassembled WGS sequence"/>
</dbReference>